<reference evidence="2 3" key="1">
    <citation type="submission" date="2013-08" db="EMBL/GenBank/DDBJ databases">
        <title>Intrasporangium oryzae NRRL B-24470.</title>
        <authorList>
            <person name="Liu H."/>
            <person name="Wang G."/>
        </authorList>
    </citation>
    <scope>NUCLEOTIDE SEQUENCE [LARGE SCALE GENOMIC DNA]</scope>
    <source>
        <strain evidence="2 3">NRRL B-24470</strain>
    </source>
</reference>
<evidence type="ECO:0008006" key="4">
    <source>
        <dbReference type="Google" id="ProtNLM"/>
    </source>
</evidence>
<keyword evidence="1" id="KW-0812">Transmembrane</keyword>
<feature type="transmembrane region" description="Helical" evidence="1">
    <location>
        <begin position="244"/>
        <end position="264"/>
    </location>
</feature>
<feature type="transmembrane region" description="Helical" evidence="1">
    <location>
        <begin position="195"/>
        <end position="216"/>
    </location>
</feature>
<name>W9GC76_9MICO</name>
<dbReference type="AlphaFoldDB" id="W9GC76"/>
<evidence type="ECO:0000313" key="2">
    <source>
        <dbReference type="EMBL" id="EWT01454.1"/>
    </source>
</evidence>
<evidence type="ECO:0000256" key="1">
    <source>
        <dbReference type="SAM" id="Phobius"/>
    </source>
</evidence>
<dbReference type="Proteomes" id="UP000019489">
    <property type="component" value="Unassembled WGS sequence"/>
</dbReference>
<feature type="transmembrane region" description="Helical" evidence="1">
    <location>
        <begin position="171"/>
        <end position="188"/>
    </location>
</feature>
<dbReference type="EMBL" id="AWSA01000022">
    <property type="protein sequence ID" value="EWT01454.1"/>
    <property type="molecule type" value="Genomic_DNA"/>
</dbReference>
<dbReference type="eggNOG" id="ENOG502ZHM7">
    <property type="taxonomic scope" value="Bacteria"/>
</dbReference>
<organism evidence="2 3">
    <name type="scientific">Intrasporangium oryzae NRRL B-24470</name>
    <dbReference type="NCBI Taxonomy" id="1386089"/>
    <lineage>
        <taxon>Bacteria</taxon>
        <taxon>Bacillati</taxon>
        <taxon>Actinomycetota</taxon>
        <taxon>Actinomycetes</taxon>
        <taxon>Micrococcales</taxon>
        <taxon>Intrasporangiaceae</taxon>
        <taxon>Intrasporangium</taxon>
    </lineage>
</organism>
<dbReference type="PATRIC" id="fig|1386089.3.peg.2295"/>
<keyword evidence="3" id="KW-1185">Reference proteome</keyword>
<evidence type="ECO:0000313" key="3">
    <source>
        <dbReference type="Proteomes" id="UP000019489"/>
    </source>
</evidence>
<gene>
    <name evidence="2" type="ORF">N865_10390</name>
</gene>
<sequence length="273" mass="27974">MISALLVPVAIVAIWASVMLTRTDVFVDEMSPVLTKPEVQQALTDGVTRGVLDRLALGPAIESAVAQPLGTAVAGLVASPQVETAWTRALGAAHRQLVATLQGSDTALVDDQGRLVLSVAVPIPAAVSSVLSALGVAVPDSLQPTVTVPLLTADDLAKARTAYRTIDAARLWAPLGALALGAICIALARRHRRAVVRLAVGWGLAALALGLALLTLRGPAVASVTDPIAHALADEASGVAVTQMIWGIGAVLALVVITMLVAGLTRGREKEMS</sequence>
<proteinExistence type="predicted"/>
<accession>W9GC76</accession>
<keyword evidence="1" id="KW-1133">Transmembrane helix</keyword>
<protein>
    <recommendedName>
        <fullName evidence="4">Integral membrane protein</fullName>
    </recommendedName>
</protein>
<keyword evidence="1" id="KW-0472">Membrane</keyword>
<dbReference type="STRING" id="1386089.N865_10390"/>
<comment type="caution">
    <text evidence="2">The sequence shown here is derived from an EMBL/GenBank/DDBJ whole genome shotgun (WGS) entry which is preliminary data.</text>
</comment>